<feature type="transmembrane region" description="Helical" evidence="3">
    <location>
        <begin position="740"/>
        <end position="760"/>
    </location>
</feature>
<feature type="region of interest" description="Disordered" evidence="2">
    <location>
        <begin position="106"/>
        <end position="136"/>
    </location>
</feature>
<dbReference type="AlphaFoldDB" id="A0A444IYK8"/>
<feature type="transmembrane region" description="Helical" evidence="3">
    <location>
        <begin position="238"/>
        <end position="259"/>
    </location>
</feature>
<evidence type="ECO:0000313" key="4">
    <source>
        <dbReference type="EMBL" id="RWX45954.1"/>
    </source>
</evidence>
<feature type="transmembrane region" description="Helical" evidence="3">
    <location>
        <begin position="156"/>
        <end position="176"/>
    </location>
</feature>
<keyword evidence="1" id="KW-0175">Coiled coil</keyword>
<comment type="caution">
    <text evidence="4">The sequence shown here is derived from an EMBL/GenBank/DDBJ whole genome shotgun (WGS) entry which is preliminary data.</text>
</comment>
<keyword evidence="3" id="KW-1133">Transmembrane helix</keyword>
<accession>A0A444IYK8</accession>
<feature type="transmembrane region" description="Helical" evidence="3">
    <location>
        <begin position="605"/>
        <end position="625"/>
    </location>
</feature>
<feature type="compositionally biased region" description="Low complexity" evidence="2">
    <location>
        <begin position="118"/>
        <end position="132"/>
    </location>
</feature>
<dbReference type="InterPro" id="IPR019286">
    <property type="entry name" value="DUF2339_TM"/>
</dbReference>
<organism evidence="4 5">
    <name type="scientific">Candidatus Electrothrix aarhusensis</name>
    <dbReference type="NCBI Taxonomy" id="1859131"/>
    <lineage>
        <taxon>Bacteria</taxon>
        <taxon>Pseudomonadati</taxon>
        <taxon>Thermodesulfobacteriota</taxon>
        <taxon>Desulfobulbia</taxon>
        <taxon>Desulfobulbales</taxon>
        <taxon>Desulfobulbaceae</taxon>
        <taxon>Candidatus Electrothrix</taxon>
    </lineage>
</organism>
<dbReference type="Pfam" id="PF10101">
    <property type="entry name" value="DUF2339"/>
    <property type="match status" value="1"/>
</dbReference>
<name>A0A444IYK8_9BACT</name>
<feature type="transmembrane region" description="Helical" evidence="3">
    <location>
        <begin position="289"/>
        <end position="307"/>
    </location>
</feature>
<feature type="coiled-coil region" evidence="1">
    <location>
        <begin position="27"/>
        <end position="54"/>
    </location>
</feature>
<feature type="transmembrane region" description="Helical" evidence="3">
    <location>
        <begin position="374"/>
        <end position="391"/>
    </location>
</feature>
<feature type="transmembrane region" description="Helical" evidence="3">
    <location>
        <begin position="456"/>
        <end position="473"/>
    </location>
</feature>
<feature type="transmembrane region" description="Helical" evidence="3">
    <location>
        <begin position="872"/>
        <end position="890"/>
    </location>
</feature>
<dbReference type="PANTHER" id="PTHR38434:SF1">
    <property type="entry name" value="BLL2549 PROTEIN"/>
    <property type="match status" value="1"/>
</dbReference>
<gene>
    <name evidence="4" type="ORF">H206_00021</name>
</gene>
<keyword evidence="3" id="KW-0472">Membrane</keyword>
<feature type="transmembrane region" description="Helical" evidence="3">
    <location>
        <begin position="188"/>
        <end position="205"/>
    </location>
</feature>
<protein>
    <submittedName>
        <fullName evidence="4">Putative membrane protein</fullName>
    </submittedName>
</protein>
<feature type="transmembrane region" description="Helical" evidence="3">
    <location>
        <begin position="485"/>
        <end position="501"/>
    </location>
</feature>
<keyword evidence="5" id="KW-1185">Reference proteome</keyword>
<feature type="transmembrane region" description="Helical" evidence="3">
    <location>
        <begin position="6"/>
        <end position="25"/>
    </location>
</feature>
<feature type="compositionally biased region" description="Basic and acidic residues" evidence="2">
    <location>
        <begin position="106"/>
        <end position="117"/>
    </location>
</feature>
<feature type="transmembrane region" description="Helical" evidence="3">
    <location>
        <begin position="902"/>
        <end position="921"/>
    </location>
</feature>
<feature type="transmembrane region" description="Helical" evidence="3">
    <location>
        <begin position="672"/>
        <end position="694"/>
    </location>
</feature>
<dbReference type="PANTHER" id="PTHR38434">
    <property type="entry name" value="BLL2549 PROTEIN"/>
    <property type="match status" value="1"/>
</dbReference>
<dbReference type="PIRSF" id="PIRSF035905">
    <property type="entry name" value="UCP035905_mp"/>
    <property type="match status" value="1"/>
</dbReference>
<feature type="transmembrane region" description="Helical" evidence="3">
    <location>
        <begin position="212"/>
        <end position="232"/>
    </location>
</feature>
<evidence type="ECO:0000256" key="2">
    <source>
        <dbReference type="SAM" id="MobiDB-lite"/>
    </source>
</evidence>
<evidence type="ECO:0000256" key="3">
    <source>
        <dbReference type="SAM" id="Phobius"/>
    </source>
</evidence>
<dbReference type="EMBL" id="MTKO01000070">
    <property type="protein sequence ID" value="RWX45954.1"/>
    <property type="molecule type" value="Genomic_DNA"/>
</dbReference>
<feature type="transmembrane region" description="Helical" evidence="3">
    <location>
        <begin position="397"/>
        <end position="418"/>
    </location>
</feature>
<feature type="transmembrane region" description="Helical" evidence="3">
    <location>
        <begin position="507"/>
        <end position="530"/>
    </location>
</feature>
<feature type="transmembrane region" description="Helical" evidence="3">
    <location>
        <begin position="573"/>
        <end position="593"/>
    </location>
</feature>
<dbReference type="Proteomes" id="UP000287853">
    <property type="component" value="Unassembled WGS sequence"/>
</dbReference>
<dbReference type="InterPro" id="IPR036259">
    <property type="entry name" value="MFS_trans_sf"/>
</dbReference>
<feature type="transmembrane region" description="Helical" evidence="3">
    <location>
        <begin position="700"/>
        <end position="719"/>
    </location>
</feature>
<evidence type="ECO:0000313" key="5">
    <source>
        <dbReference type="Proteomes" id="UP000287853"/>
    </source>
</evidence>
<dbReference type="SUPFAM" id="SSF103473">
    <property type="entry name" value="MFS general substrate transporter"/>
    <property type="match status" value="1"/>
</dbReference>
<feature type="transmembrane region" description="Helical" evidence="3">
    <location>
        <begin position="344"/>
        <end position="362"/>
    </location>
</feature>
<feature type="transmembrane region" description="Helical" evidence="3">
    <location>
        <begin position="266"/>
        <end position="283"/>
    </location>
</feature>
<feature type="transmembrane region" description="Helical" evidence="3">
    <location>
        <begin position="542"/>
        <end position="561"/>
    </location>
</feature>
<reference evidence="4 5" key="1">
    <citation type="submission" date="2017-01" db="EMBL/GenBank/DDBJ databases">
        <title>The cable genome- insights into the physiology and evolution of filamentous bacteria capable of sulfide oxidation via long distance electron transfer.</title>
        <authorList>
            <person name="Schreiber L."/>
            <person name="Bjerg J.T."/>
            <person name="Boggild A."/>
            <person name="Van De Vossenberg J."/>
            <person name="Meysman F."/>
            <person name="Nielsen L.P."/>
            <person name="Schramm A."/>
            <person name="Kjeldsen K.U."/>
        </authorList>
    </citation>
    <scope>NUCLEOTIDE SEQUENCE [LARGE SCALE GENOMIC DNA]</scope>
    <source>
        <strain evidence="4">MCF</strain>
    </source>
</reference>
<proteinExistence type="predicted"/>
<feature type="transmembrane region" description="Helical" evidence="3">
    <location>
        <begin position="772"/>
        <end position="792"/>
    </location>
</feature>
<keyword evidence="3" id="KW-0812">Transmembrane</keyword>
<sequence>MIETIIIIIIGGILFVGMALGFLLVRTSAQKKLLKRMEKRLEKHEALLRSFEKAPKKPVAVPARSLAKEQKEQSAVYQIHQATEAAKPEEIFVPTETKVDDKIEKKMREQEQSHPDKSISTPSFVPPSTSSSAPPPADPVERMLTYLWNFFTQGNVVLRVGLLVLFFGVSFLLKYAVDRNMLPIELRLLAVALAGIAMLLFGWKLRLERSGFALLMQGGGVGLLFLDVFAAFKLYHLLPAPLAFAVMVGLVCTSAALALLQDAKPLALFGAIGGFLAPVLLSTGSGNHVALFSYYALLNTGILIIAWFKAWRELNLLGFFFTLGIGSYWGVSSYEPRYFASTEPFLVLFFLLFTLIGVLFAFRQPPKLRGYVDGTLVFGTPIICFSLQTALVKDLKYGLAISALLVSFFYIGLAKFLWNKGNEQLRQGMRTLTEAFLALGIVFVTLAVPLALSGRWTAVTWALEGAALIWVGVRQNRLLPRNFGTLLQFVAAFFFLTSGYFSGERMILFNGMYLGSLIISLSSLFSSWYLYRADNLRSFERYHHILLFIWGNIWWFGGGINELNYQLVPYYTYQNYAVLLFIGLSCAAMITLARRISWPIAAWPSLGFLPIMIMVSLDTFGWQGFFRSSHFFAHLGWLTWPMLFLLLYYCLHLGRMGKRMSEKRLPTVLLRLTHIGAYLLLVLILTAEAAWQVHHLTGGVGVWNLIVWGLVPAALLQLVQSKRLARYWPLSDYAAQYQEEGSAVLAVLLWLWLLMSSLLSSGNAAPLPFIPIFNPLELMQIIVFLAVFRWVLLRREYVGSWIPLQIFIVVGGATAFFWLNAALARSVHHFAAVPFDKGAMLDSQLYQAALAILWGTLALILMVTAHRLQRRTLWLVGAGLIGITVAKLFLVDLANSGTVERIVSFLAVGALLMIIGYFAPLPPARIEQEKIS</sequence>
<feature type="transmembrane region" description="Helical" evidence="3">
    <location>
        <begin position="314"/>
        <end position="332"/>
    </location>
</feature>
<dbReference type="InterPro" id="IPR014600">
    <property type="entry name" value="UCP035905_mem"/>
</dbReference>
<feature type="transmembrane region" description="Helical" evidence="3">
    <location>
        <begin position="430"/>
        <end position="450"/>
    </location>
</feature>
<evidence type="ECO:0000256" key="1">
    <source>
        <dbReference type="SAM" id="Coils"/>
    </source>
</evidence>
<feature type="transmembrane region" description="Helical" evidence="3">
    <location>
        <begin position="631"/>
        <end position="651"/>
    </location>
</feature>
<feature type="transmembrane region" description="Helical" evidence="3">
    <location>
        <begin position="804"/>
        <end position="824"/>
    </location>
</feature>
<feature type="transmembrane region" description="Helical" evidence="3">
    <location>
        <begin position="844"/>
        <end position="865"/>
    </location>
</feature>